<dbReference type="Proteomes" id="UP000316639">
    <property type="component" value="Unassembled WGS sequence"/>
</dbReference>
<feature type="transmembrane region" description="Helical" evidence="1">
    <location>
        <begin position="203"/>
        <end position="223"/>
    </location>
</feature>
<dbReference type="OrthoDB" id="343560at2"/>
<reference evidence="2 3" key="1">
    <citation type="submission" date="2019-07" db="EMBL/GenBank/DDBJ databases">
        <title>Lentzea xizangensis sp. nov., isolated from Qinghai-Tibetan Plateau Soils.</title>
        <authorList>
            <person name="Huang J."/>
        </authorList>
    </citation>
    <scope>NUCLEOTIDE SEQUENCE [LARGE SCALE GENOMIC DNA]</scope>
    <source>
        <strain evidence="2 3">FXJ1.1311</strain>
    </source>
</reference>
<evidence type="ECO:0000313" key="3">
    <source>
        <dbReference type="Proteomes" id="UP000316639"/>
    </source>
</evidence>
<keyword evidence="1" id="KW-0472">Membrane</keyword>
<feature type="transmembrane region" description="Helical" evidence="1">
    <location>
        <begin position="230"/>
        <end position="250"/>
    </location>
</feature>
<gene>
    <name evidence="2" type="ORF">FKR81_29425</name>
</gene>
<feature type="transmembrane region" description="Helical" evidence="1">
    <location>
        <begin position="7"/>
        <end position="25"/>
    </location>
</feature>
<feature type="transmembrane region" description="Helical" evidence="1">
    <location>
        <begin position="107"/>
        <end position="130"/>
    </location>
</feature>
<dbReference type="RefSeq" id="WP_146356716.1">
    <property type="nucleotide sequence ID" value="NZ_VOBR01000022.1"/>
</dbReference>
<protein>
    <submittedName>
        <fullName evidence="2">Uncharacterized protein</fullName>
    </submittedName>
</protein>
<proteinExistence type="predicted"/>
<name>A0A563ELS7_9PSEU</name>
<organism evidence="2 3">
    <name type="scientific">Lentzea tibetensis</name>
    <dbReference type="NCBI Taxonomy" id="2591470"/>
    <lineage>
        <taxon>Bacteria</taxon>
        <taxon>Bacillati</taxon>
        <taxon>Actinomycetota</taxon>
        <taxon>Actinomycetes</taxon>
        <taxon>Pseudonocardiales</taxon>
        <taxon>Pseudonocardiaceae</taxon>
        <taxon>Lentzea</taxon>
    </lineage>
</organism>
<dbReference type="EMBL" id="VOBR01000022">
    <property type="protein sequence ID" value="TWP48104.1"/>
    <property type="molecule type" value="Genomic_DNA"/>
</dbReference>
<comment type="caution">
    <text evidence="2">The sequence shown here is derived from an EMBL/GenBank/DDBJ whole genome shotgun (WGS) entry which is preliminary data.</text>
</comment>
<dbReference type="AlphaFoldDB" id="A0A563ELS7"/>
<feature type="transmembrane region" description="Helical" evidence="1">
    <location>
        <begin position="67"/>
        <end position="87"/>
    </location>
</feature>
<keyword evidence="1" id="KW-0812">Transmembrane</keyword>
<evidence type="ECO:0000256" key="1">
    <source>
        <dbReference type="SAM" id="Phobius"/>
    </source>
</evidence>
<sequence>MHRPLMVFGTLMTALIPISVIGLLVDDRVLVGSPIWFKPLKFAISLALYGFTLAWFLRYLSPRHQKLGWWAGTLVAVAGTAEMAVIVGQVVRGKRSHFNFETTLDGALFSLMGTTIVALWVFHAIIAILLLRTRFENQAMAWSIRLGLVVAFFGLGIAFLMTRPMPGQSMAGGTLGAHSVGAPDGGSYMAITGWSTEAGDMRVPHFVGIHAVQVLPIVIALLGRWATPRLAWVLGIGYFGLFLITAWQALRGQPVTSPDALTVTAYAGLAALTGAASLWAVRPVKQVSYA</sequence>
<feature type="transmembrane region" description="Helical" evidence="1">
    <location>
        <begin position="142"/>
        <end position="161"/>
    </location>
</feature>
<feature type="transmembrane region" description="Helical" evidence="1">
    <location>
        <begin position="40"/>
        <end position="60"/>
    </location>
</feature>
<keyword evidence="1" id="KW-1133">Transmembrane helix</keyword>
<keyword evidence="3" id="KW-1185">Reference proteome</keyword>
<evidence type="ECO:0000313" key="2">
    <source>
        <dbReference type="EMBL" id="TWP48104.1"/>
    </source>
</evidence>
<feature type="transmembrane region" description="Helical" evidence="1">
    <location>
        <begin position="262"/>
        <end position="281"/>
    </location>
</feature>
<accession>A0A563ELS7</accession>